<name>A0A835H646_9MAGN</name>
<feature type="compositionally biased region" description="Basic and acidic residues" evidence="1">
    <location>
        <begin position="420"/>
        <end position="459"/>
    </location>
</feature>
<feature type="region of interest" description="Disordered" evidence="1">
    <location>
        <begin position="1"/>
        <end position="30"/>
    </location>
</feature>
<evidence type="ECO:0000256" key="1">
    <source>
        <dbReference type="SAM" id="MobiDB-lite"/>
    </source>
</evidence>
<organism evidence="2 3">
    <name type="scientific">Coptis chinensis</name>
    <dbReference type="NCBI Taxonomy" id="261450"/>
    <lineage>
        <taxon>Eukaryota</taxon>
        <taxon>Viridiplantae</taxon>
        <taxon>Streptophyta</taxon>
        <taxon>Embryophyta</taxon>
        <taxon>Tracheophyta</taxon>
        <taxon>Spermatophyta</taxon>
        <taxon>Magnoliopsida</taxon>
        <taxon>Ranunculales</taxon>
        <taxon>Ranunculaceae</taxon>
        <taxon>Coptidoideae</taxon>
        <taxon>Coptis</taxon>
    </lineage>
</organism>
<proteinExistence type="predicted"/>
<feature type="compositionally biased region" description="Basic and acidic residues" evidence="1">
    <location>
        <begin position="1"/>
        <end position="28"/>
    </location>
</feature>
<sequence>MSEEQRSQERDRERLRSRENQQRMRMAKDTTSVDQFLPIMQQHLQSEVSNLTATSTGTSTSELNLESHTDLDVDPHLNIDASNEELNSVDEGDSEFIDDMILYSSILHPTQEGIAMLPLMNLDEHLQLSSDQSHETVSVIPVIDDSSTNEMMKIARVTGKVELYIEHGEDGGYGGPGELGVVFIEPEEAPEPEDSSSEDEIHYVDDESDEDVSEATSLDHLSDLDEELVEVRQKKLQEVKNKKKKQVTEGTDGDEKGVEPTDGDVECELIIGDRSEGGSGPSCVSVGDTTIEDIECPDSSDYDSSEEDDEGELILRQKSRFPIFNPSIDYKLVEFQLGMRFGTNEELKKALKDYDVAKGCPVWMTVNKNSKILVECVEGYPSSRPTKKARKDKEPTTTPIEDPSSRPKTKSKRLTKTKGKGKEASTAKGKDKEATTAKGKEAIAKGKETTAKGKAKEASTAKGTNKPPSTNKGRGKAAPSTSKDKGDATPSTVQKDKGKARASSGTEKAS</sequence>
<feature type="region of interest" description="Disordered" evidence="1">
    <location>
        <begin position="380"/>
        <end position="510"/>
    </location>
</feature>
<feature type="region of interest" description="Disordered" evidence="1">
    <location>
        <begin position="188"/>
        <end position="224"/>
    </location>
</feature>
<accession>A0A835H646</accession>
<evidence type="ECO:0000313" key="2">
    <source>
        <dbReference type="EMBL" id="KAF9593594.1"/>
    </source>
</evidence>
<dbReference type="EMBL" id="JADFTS010000008">
    <property type="protein sequence ID" value="KAF9593594.1"/>
    <property type="molecule type" value="Genomic_DNA"/>
</dbReference>
<reference evidence="2 3" key="1">
    <citation type="submission" date="2020-10" db="EMBL/GenBank/DDBJ databases">
        <title>The Coptis chinensis genome and diversification of protoberbering-type alkaloids.</title>
        <authorList>
            <person name="Wang B."/>
            <person name="Shu S."/>
            <person name="Song C."/>
            <person name="Liu Y."/>
        </authorList>
    </citation>
    <scope>NUCLEOTIDE SEQUENCE [LARGE SCALE GENOMIC DNA]</scope>
    <source>
        <strain evidence="2">HL-2020</strain>
        <tissue evidence="2">Leaf</tissue>
    </source>
</reference>
<feature type="region of interest" description="Disordered" evidence="1">
    <location>
        <begin position="240"/>
        <end position="262"/>
    </location>
</feature>
<dbReference type="AlphaFoldDB" id="A0A835H646"/>
<dbReference type="Proteomes" id="UP000631114">
    <property type="component" value="Unassembled WGS sequence"/>
</dbReference>
<feature type="compositionally biased region" description="Acidic residues" evidence="1">
    <location>
        <begin position="188"/>
        <end position="198"/>
    </location>
</feature>
<comment type="caution">
    <text evidence="2">The sequence shown here is derived from an EMBL/GenBank/DDBJ whole genome shotgun (WGS) entry which is preliminary data.</text>
</comment>
<feature type="compositionally biased region" description="Basic residues" evidence="1">
    <location>
        <begin position="407"/>
        <end position="419"/>
    </location>
</feature>
<protein>
    <submittedName>
        <fullName evidence="2">Uncharacterized protein</fullName>
    </submittedName>
</protein>
<gene>
    <name evidence="2" type="ORF">IFM89_024228</name>
</gene>
<keyword evidence="3" id="KW-1185">Reference proteome</keyword>
<evidence type="ECO:0000313" key="3">
    <source>
        <dbReference type="Proteomes" id="UP000631114"/>
    </source>
</evidence>